<proteinExistence type="predicted"/>
<gene>
    <name evidence="7" type="ORF">D9619_008245</name>
</gene>
<feature type="region of interest" description="Disordered" evidence="5">
    <location>
        <begin position="340"/>
        <end position="481"/>
    </location>
</feature>
<dbReference type="SUPFAM" id="SSF56112">
    <property type="entry name" value="Protein kinase-like (PK-like)"/>
    <property type="match status" value="1"/>
</dbReference>
<dbReference type="PANTHER" id="PTHR48012">
    <property type="entry name" value="STERILE20-LIKE KINASE, ISOFORM B-RELATED"/>
    <property type="match status" value="1"/>
</dbReference>
<dbReference type="Pfam" id="PF00069">
    <property type="entry name" value="Pkinase"/>
    <property type="match status" value="1"/>
</dbReference>
<dbReference type="OrthoDB" id="248923at2759"/>
<comment type="caution">
    <text evidence="7">The sequence shown here is derived from an EMBL/GenBank/DDBJ whole genome shotgun (WGS) entry which is preliminary data.</text>
</comment>
<dbReference type="EMBL" id="JAACJJ010000057">
    <property type="protein sequence ID" value="KAF5310597.1"/>
    <property type="molecule type" value="Genomic_DNA"/>
</dbReference>
<protein>
    <recommendedName>
        <fullName evidence="1">non-specific serine/threonine protein kinase</fullName>
        <ecNumber evidence="1">2.7.11.1</ecNumber>
    </recommendedName>
</protein>
<dbReference type="PROSITE" id="PS00108">
    <property type="entry name" value="PROTEIN_KINASE_ST"/>
    <property type="match status" value="1"/>
</dbReference>
<feature type="region of interest" description="Disordered" evidence="5">
    <location>
        <begin position="612"/>
        <end position="634"/>
    </location>
</feature>
<dbReference type="GO" id="GO:0005737">
    <property type="term" value="C:cytoplasm"/>
    <property type="evidence" value="ECO:0007669"/>
    <property type="project" value="TreeGrafter"/>
</dbReference>
<dbReference type="AlphaFoldDB" id="A0A8H5AUX9"/>
<dbReference type="FunFam" id="1.10.510.10:FF:000421">
    <property type="entry name" value="Serine/threonine-protein kinase PAK 6"/>
    <property type="match status" value="1"/>
</dbReference>
<dbReference type="InterPro" id="IPR050629">
    <property type="entry name" value="STE20/SPS1-PAK"/>
</dbReference>
<feature type="compositionally biased region" description="Polar residues" evidence="5">
    <location>
        <begin position="688"/>
        <end position="697"/>
    </location>
</feature>
<dbReference type="Proteomes" id="UP000567179">
    <property type="component" value="Unassembled WGS sequence"/>
</dbReference>
<feature type="binding site" evidence="4">
    <location>
        <position position="39"/>
    </location>
    <ligand>
        <name>ATP</name>
        <dbReference type="ChEBI" id="CHEBI:30616"/>
    </ligand>
</feature>
<feature type="compositionally biased region" description="Acidic residues" evidence="5">
    <location>
        <begin position="344"/>
        <end position="360"/>
    </location>
</feature>
<dbReference type="Gene3D" id="1.10.510.10">
    <property type="entry name" value="Transferase(Phosphotransferase) domain 1"/>
    <property type="match status" value="1"/>
</dbReference>
<dbReference type="GO" id="GO:0004674">
    <property type="term" value="F:protein serine/threonine kinase activity"/>
    <property type="evidence" value="ECO:0007669"/>
    <property type="project" value="UniProtKB-EC"/>
</dbReference>
<sequence>MAQPSVHQIYQRLETIGRGAYGSVHKGVEIATGQVVAIKIVNLDGRDASDVDSEVESIRKEVGFLTQLHGAPNVTEYYGCYVDGPRIWIVMELANGGSVLSLMKASPGECLEERYTVVIIREVLIALRYLHKVPIIHRDMKAANVLVTASGKVMLCDFGVSAGLTPMAKKRNTLAGTPYWMAPEVLQTTPSYDTKADIWSLGIVIYEMTKGGPPNTHMNQFQVMDHIPKAKPPSLAEGEASKDMRDFMASCLCDQPSERLAADELYNMKWIKAAWKTKKSLLQDLIVRLQAAAKSSAADEPEEPLEWEEDEQRDRRGSTISDRASTWEFDTLRGHRHISYVPSFDDEDNDGEAANDDDDTIQPPAAPTPLPKSLRMLFGETETTSSTKETQHPTLRSAPFAPPPPSSSTPTNEVKTVKTRRREASLDKTDLAFPRPGPLATIPSISDTSLSDGEDTTAPTDEEKTRRPLNIGIPPPHEGLRSIELQTSPEHRPTSAVAVPSLLEPSSPLSPSMLTPTPMSGVSLVPLRINKAHSNSVSSPSPPAQIASASKFYAMASASAISSTNQASQSTSSSWGSTPTSMRMRINDVVSLADDDDDSILVPPVRPFALSLTTKRSRSDSDSSINTSRMGTPSLKDVLQIPTLSSSHRLGITDLLPPSPSTSFSIKRHQKQGSSGVSSPLGFGASSPVATSFQHTEGSGAPTAVVTPASPLPSAESTLQPLSYTSLIMDPASVQTELARTLEDLNRSLCTIDAGLSRLLDHGRSPPEDIEEQDEDLGGDTDLEGD</sequence>
<dbReference type="InterPro" id="IPR017441">
    <property type="entry name" value="Protein_kinase_ATP_BS"/>
</dbReference>
<dbReference type="EC" id="2.7.11.1" evidence="1"/>
<feature type="region of interest" description="Disordered" evidence="5">
    <location>
        <begin position="562"/>
        <end position="581"/>
    </location>
</feature>
<evidence type="ECO:0000313" key="8">
    <source>
        <dbReference type="Proteomes" id="UP000567179"/>
    </source>
</evidence>
<keyword evidence="2 4" id="KW-0547">Nucleotide-binding</keyword>
<feature type="region of interest" description="Disordered" evidence="5">
    <location>
        <begin position="757"/>
        <end position="786"/>
    </location>
</feature>
<accession>A0A8H5AUX9</accession>
<dbReference type="PANTHER" id="PTHR48012:SF21">
    <property type="entry name" value="PH DOMAIN-CONTAINING PROTEIN"/>
    <property type="match status" value="1"/>
</dbReference>
<feature type="compositionally biased region" description="Acidic residues" evidence="5">
    <location>
        <begin position="768"/>
        <end position="786"/>
    </location>
</feature>
<keyword evidence="3 4" id="KW-0067">ATP-binding</keyword>
<evidence type="ECO:0000256" key="3">
    <source>
        <dbReference type="ARBA" id="ARBA00022840"/>
    </source>
</evidence>
<organism evidence="7 8">
    <name type="scientific">Psilocybe cf. subviscida</name>
    <dbReference type="NCBI Taxonomy" id="2480587"/>
    <lineage>
        <taxon>Eukaryota</taxon>
        <taxon>Fungi</taxon>
        <taxon>Dikarya</taxon>
        <taxon>Basidiomycota</taxon>
        <taxon>Agaricomycotina</taxon>
        <taxon>Agaricomycetes</taxon>
        <taxon>Agaricomycetidae</taxon>
        <taxon>Agaricales</taxon>
        <taxon>Agaricineae</taxon>
        <taxon>Strophariaceae</taxon>
        <taxon>Psilocybe</taxon>
    </lineage>
</organism>
<dbReference type="PROSITE" id="PS00107">
    <property type="entry name" value="PROTEIN_KINASE_ATP"/>
    <property type="match status" value="1"/>
</dbReference>
<evidence type="ECO:0000259" key="6">
    <source>
        <dbReference type="PROSITE" id="PS50011"/>
    </source>
</evidence>
<evidence type="ECO:0000256" key="1">
    <source>
        <dbReference type="ARBA" id="ARBA00012513"/>
    </source>
</evidence>
<feature type="region of interest" description="Disordered" evidence="5">
    <location>
        <begin position="294"/>
        <end position="322"/>
    </location>
</feature>
<evidence type="ECO:0000313" key="7">
    <source>
        <dbReference type="EMBL" id="KAF5310597.1"/>
    </source>
</evidence>
<feature type="domain" description="Protein kinase" evidence="6">
    <location>
        <begin position="10"/>
        <end position="271"/>
    </location>
</feature>
<evidence type="ECO:0000256" key="4">
    <source>
        <dbReference type="PROSITE-ProRule" id="PRU10141"/>
    </source>
</evidence>
<dbReference type="InterPro" id="IPR000719">
    <property type="entry name" value="Prot_kinase_dom"/>
</dbReference>
<dbReference type="InterPro" id="IPR008271">
    <property type="entry name" value="Ser/Thr_kinase_AS"/>
</dbReference>
<dbReference type="InterPro" id="IPR011009">
    <property type="entry name" value="Kinase-like_dom_sf"/>
</dbReference>
<dbReference type="SMART" id="SM00220">
    <property type="entry name" value="S_TKc"/>
    <property type="match status" value="1"/>
</dbReference>
<keyword evidence="8" id="KW-1185">Reference proteome</keyword>
<dbReference type="PROSITE" id="PS50011">
    <property type="entry name" value="PROTEIN_KINASE_DOM"/>
    <property type="match status" value="1"/>
</dbReference>
<reference evidence="7 8" key="1">
    <citation type="journal article" date="2020" name="ISME J.">
        <title>Uncovering the hidden diversity of litter-decomposition mechanisms in mushroom-forming fungi.</title>
        <authorList>
            <person name="Floudas D."/>
            <person name="Bentzer J."/>
            <person name="Ahren D."/>
            <person name="Johansson T."/>
            <person name="Persson P."/>
            <person name="Tunlid A."/>
        </authorList>
    </citation>
    <scope>NUCLEOTIDE SEQUENCE [LARGE SCALE GENOMIC DNA]</scope>
    <source>
        <strain evidence="7 8">CBS 101986</strain>
    </source>
</reference>
<dbReference type="Gene3D" id="3.30.200.20">
    <property type="entry name" value="Phosphorylase Kinase, domain 1"/>
    <property type="match status" value="1"/>
</dbReference>
<evidence type="ECO:0000256" key="5">
    <source>
        <dbReference type="SAM" id="MobiDB-lite"/>
    </source>
</evidence>
<evidence type="ECO:0000256" key="2">
    <source>
        <dbReference type="ARBA" id="ARBA00022741"/>
    </source>
</evidence>
<dbReference type="GO" id="GO:0005524">
    <property type="term" value="F:ATP binding"/>
    <property type="evidence" value="ECO:0007669"/>
    <property type="project" value="UniProtKB-UniRule"/>
</dbReference>
<feature type="compositionally biased region" description="Acidic residues" evidence="5">
    <location>
        <begin position="299"/>
        <end position="311"/>
    </location>
</feature>
<name>A0A8H5AUX9_9AGAR</name>
<feature type="region of interest" description="Disordered" evidence="5">
    <location>
        <begin position="650"/>
        <end position="702"/>
    </location>
</feature>